<protein>
    <submittedName>
        <fullName evidence="2">Uncharacterized protein</fullName>
    </submittedName>
</protein>
<keyword evidence="3" id="KW-1185">Reference proteome</keyword>
<evidence type="ECO:0000313" key="3">
    <source>
        <dbReference type="Proteomes" id="UP000176005"/>
    </source>
</evidence>
<organism evidence="2 3">
    <name type="scientific">Streptomyces nanshensis</name>
    <dbReference type="NCBI Taxonomy" id="518642"/>
    <lineage>
        <taxon>Bacteria</taxon>
        <taxon>Bacillati</taxon>
        <taxon>Actinomycetota</taxon>
        <taxon>Actinomycetes</taxon>
        <taxon>Kitasatosporales</taxon>
        <taxon>Streptomycetaceae</taxon>
        <taxon>Streptomyces</taxon>
    </lineage>
</organism>
<feature type="compositionally biased region" description="Low complexity" evidence="1">
    <location>
        <begin position="32"/>
        <end position="42"/>
    </location>
</feature>
<proteinExistence type="predicted"/>
<dbReference type="EMBL" id="LJGW01000169">
    <property type="protein sequence ID" value="OEV11951.1"/>
    <property type="molecule type" value="Genomic_DNA"/>
</dbReference>
<feature type="region of interest" description="Disordered" evidence="1">
    <location>
        <begin position="19"/>
        <end position="64"/>
    </location>
</feature>
<accession>A0A1E7L757</accession>
<comment type="caution">
    <text evidence="2">The sequence shown here is derived from an EMBL/GenBank/DDBJ whole genome shotgun (WGS) entry which is preliminary data.</text>
</comment>
<dbReference type="Proteomes" id="UP000176005">
    <property type="component" value="Unassembled WGS sequence"/>
</dbReference>
<gene>
    <name evidence="2" type="ORF">AN218_10680</name>
</gene>
<evidence type="ECO:0000313" key="2">
    <source>
        <dbReference type="EMBL" id="OEV11951.1"/>
    </source>
</evidence>
<name>A0A1E7L757_9ACTN</name>
<evidence type="ECO:0000256" key="1">
    <source>
        <dbReference type="SAM" id="MobiDB-lite"/>
    </source>
</evidence>
<reference evidence="2 3" key="1">
    <citation type="journal article" date="2016" name="Front. Microbiol.">
        <title>Comparative Genomics Analysis of Streptomyces Species Reveals Their Adaptation to the Marine Environment and Their Diversity at the Genomic Level.</title>
        <authorList>
            <person name="Tian X."/>
            <person name="Zhang Z."/>
            <person name="Yang T."/>
            <person name="Chen M."/>
            <person name="Li J."/>
            <person name="Chen F."/>
            <person name="Yang J."/>
            <person name="Li W."/>
            <person name="Zhang B."/>
            <person name="Zhang Z."/>
            <person name="Wu J."/>
            <person name="Zhang C."/>
            <person name="Long L."/>
            <person name="Xiao J."/>
        </authorList>
    </citation>
    <scope>NUCLEOTIDE SEQUENCE [LARGE SCALE GENOMIC DNA]</scope>
    <source>
        <strain evidence="2 3">SCSIO 10429</strain>
    </source>
</reference>
<sequence>MTMRLSPRALPRTAEQARLHRQFAGITSGPHRPAASPAPARPYGHGTTRGAAPNARSPAAGPLP</sequence>
<dbReference type="AlphaFoldDB" id="A0A1E7L757"/>